<dbReference type="InterPro" id="IPR021005">
    <property type="entry name" value="Znf_CGNR"/>
</dbReference>
<dbReference type="PANTHER" id="PTHR35525">
    <property type="entry name" value="BLL6575 PROTEIN"/>
    <property type="match status" value="1"/>
</dbReference>
<dbReference type="OrthoDB" id="123307at2"/>
<dbReference type="RefSeq" id="WP_083168213.1">
    <property type="nucleotide sequence ID" value="NZ_MVHF01000039.1"/>
</dbReference>
<dbReference type="Pfam" id="PF11706">
    <property type="entry name" value="zf-CGNR"/>
    <property type="match status" value="1"/>
</dbReference>
<protein>
    <recommendedName>
        <fullName evidence="1">Zinc finger CGNR domain-containing protein</fullName>
    </recommendedName>
</protein>
<evidence type="ECO:0000313" key="3">
    <source>
        <dbReference type="Proteomes" id="UP000192448"/>
    </source>
</evidence>
<dbReference type="InterPro" id="IPR023286">
    <property type="entry name" value="ABATE_dom_sf"/>
</dbReference>
<name>A0A1X0AFN2_9MYCO</name>
<feature type="domain" description="Zinc finger CGNR" evidence="1">
    <location>
        <begin position="130"/>
        <end position="171"/>
    </location>
</feature>
<reference evidence="2 3" key="1">
    <citation type="submission" date="2017-02" db="EMBL/GenBank/DDBJ databases">
        <title>The new phylogeny of genus Mycobacterium.</title>
        <authorList>
            <person name="Tortoli E."/>
            <person name="Trovato A."/>
            <person name="Cirillo D.M."/>
        </authorList>
    </citation>
    <scope>NUCLEOTIDE SEQUENCE [LARGE SCALE GENOMIC DNA]</scope>
    <source>
        <strain evidence="2 3">RW6</strain>
    </source>
</reference>
<gene>
    <name evidence="2" type="ORF">BST13_28410</name>
</gene>
<keyword evidence="3" id="KW-1185">Reference proteome</keyword>
<evidence type="ECO:0000313" key="2">
    <source>
        <dbReference type="EMBL" id="ORA28668.1"/>
    </source>
</evidence>
<evidence type="ECO:0000259" key="1">
    <source>
        <dbReference type="Pfam" id="PF11706"/>
    </source>
</evidence>
<dbReference type="PANTHER" id="PTHR35525:SF3">
    <property type="entry name" value="BLL6575 PROTEIN"/>
    <property type="match status" value="1"/>
</dbReference>
<organism evidence="2 3">
    <name type="scientific">Mycobacterium aquaticum</name>
    <dbReference type="NCBI Taxonomy" id="1927124"/>
    <lineage>
        <taxon>Bacteria</taxon>
        <taxon>Bacillati</taxon>
        <taxon>Actinomycetota</taxon>
        <taxon>Actinomycetes</taxon>
        <taxon>Mycobacteriales</taxon>
        <taxon>Mycobacteriaceae</taxon>
        <taxon>Mycobacterium</taxon>
    </lineage>
</organism>
<dbReference type="STRING" id="1927124.BST13_28410"/>
<dbReference type="Proteomes" id="UP000192448">
    <property type="component" value="Unassembled WGS sequence"/>
</dbReference>
<dbReference type="SUPFAM" id="SSF160904">
    <property type="entry name" value="Jann2411-like"/>
    <property type="match status" value="1"/>
</dbReference>
<proteinExistence type="predicted"/>
<sequence>MQFRHDNMTGVQLAADLVNLHSGDWSVANVESVLRDHGIRRVEVDGAVATALRRWSARLRTVFVASTVTERCQAVNALLVDGAGSVYLTTHDNFGPHLHFAPDDDDLVGRVMAVTAGGLAIFTVEAEGSRLGACSRRGCPLVFVDTSRTGRRAYCSARCGNTDAVQRHRARTAP</sequence>
<dbReference type="AlphaFoldDB" id="A0A1X0AFN2"/>
<dbReference type="InterPro" id="IPR010852">
    <property type="entry name" value="ABATE"/>
</dbReference>
<dbReference type="EMBL" id="MVHF01000039">
    <property type="protein sequence ID" value="ORA28668.1"/>
    <property type="molecule type" value="Genomic_DNA"/>
</dbReference>
<comment type="caution">
    <text evidence="2">The sequence shown here is derived from an EMBL/GenBank/DDBJ whole genome shotgun (WGS) entry which is preliminary data.</text>
</comment>
<dbReference type="Gene3D" id="1.10.3300.10">
    <property type="entry name" value="Jann2411-like domain"/>
    <property type="match status" value="1"/>
</dbReference>
<accession>A0A1X0AFN2</accession>